<dbReference type="RefSeq" id="WP_152805091.1">
    <property type="nucleotide sequence ID" value="NZ_WHNX01000019.1"/>
</dbReference>
<dbReference type="EMBL" id="WHNX01000019">
    <property type="protein sequence ID" value="MPW26509.1"/>
    <property type="molecule type" value="Genomic_DNA"/>
</dbReference>
<dbReference type="Pfam" id="PF03483">
    <property type="entry name" value="B3_4"/>
    <property type="match status" value="1"/>
</dbReference>
<dbReference type="Gene3D" id="3.50.40.10">
    <property type="entry name" value="Phenylalanyl-trna Synthetase, Chain B, domain 3"/>
    <property type="match status" value="1"/>
</dbReference>
<organism evidence="2 3">
    <name type="scientific">Alkalibaculum sporogenes</name>
    <dbReference type="NCBI Taxonomy" id="2655001"/>
    <lineage>
        <taxon>Bacteria</taxon>
        <taxon>Bacillati</taxon>
        <taxon>Bacillota</taxon>
        <taxon>Clostridia</taxon>
        <taxon>Eubacteriales</taxon>
        <taxon>Eubacteriaceae</taxon>
        <taxon>Alkalibaculum</taxon>
    </lineage>
</organism>
<dbReference type="GO" id="GO:0003723">
    <property type="term" value="F:RNA binding"/>
    <property type="evidence" value="ECO:0007669"/>
    <property type="project" value="InterPro"/>
</dbReference>
<evidence type="ECO:0000313" key="2">
    <source>
        <dbReference type="EMBL" id="MPW26509.1"/>
    </source>
</evidence>
<feature type="domain" description="B3/B4 tRNA-binding" evidence="1">
    <location>
        <begin position="62"/>
        <end position="216"/>
    </location>
</feature>
<keyword evidence="3" id="KW-1185">Reference proteome</keyword>
<dbReference type="AlphaFoldDB" id="A0A6A7KAD7"/>
<protein>
    <recommendedName>
        <fullName evidence="1">B3/B4 tRNA-binding domain-containing protein</fullName>
    </recommendedName>
</protein>
<gene>
    <name evidence="2" type="ORF">GC105_11975</name>
</gene>
<sequence length="233" mass="26758">MKYTIEKSVFNLNQNIKFGIIIGKNIRNTQTTLKDEQRLRNAEDKMREIYKAEQVRELTNVASYREVMTKAGINPNKFPASVEAMFKRILKGSQLPTINALVDLCNAVSIENVISLGAHDLIDLKDDLEVRISRDGDVFLPFGAEEYENVEKGELVFTSGNKVQTRKWVWRQSELGKTTLNSKNVFFQIVGFDDKQKSSLCKTMEDIEHLVINRFHGTCEKYIVDLQTQTINF</sequence>
<comment type="caution">
    <text evidence="2">The sequence shown here is derived from an EMBL/GenBank/DDBJ whole genome shotgun (WGS) entry which is preliminary data.</text>
</comment>
<dbReference type="PANTHER" id="PTHR39209:SF2">
    <property type="entry name" value="CYTOPLASMIC PROTEIN"/>
    <property type="match status" value="1"/>
</dbReference>
<dbReference type="Proteomes" id="UP000440004">
    <property type="component" value="Unassembled WGS sequence"/>
</dbReference>
<dbReference type="PANTHER" id="PTHR39209">
    <property type="match status" value="1"/>
</dbReference>
<proteinExistence type="predicted"/>
<dbReference type="SUPFAM" id="SSF56037">
    <property type="entry name" value="PheT/TilS domain"/>
    <property type="match status" value="1"/>
</dbReference>
<dbReference type="SMART" id="SM00873">
    <property type="entry name" value="B3_4"/>
    <property type="match status" value="1"/>
</dbReference>
<dbReference type="InterPro" id="IPR005146">
    <property type="entry name" value="B3/B4_tRNA-bd"/>
</dbReference>
<dbReference type="GO" id="GO:0004826">
    <property type="term" value="F:phenylalanine-tRNA ligase activity"/>
    <property type="evidence" value="ECO:0007669"/>
    <property type="project" value="InterPro"/>
</dbReference>
<accession>A0A6A7KAD7</accession>
<evidence type="ECO:0000313" key="3">
    <source>
        <dbReference type="Proteomes" id="UP000440004"/>
    </source>
</evidence>
<dbReference type="InterPro" id="IPR020825">
    <property type="entry name" value="Phe-tRNA_synthase-like_B3/B4"/>
</dbReference>
<evidence type="ECO:0000259" key="1">
    <source>
        <dbReference type="SMART" id="SM00873"/>
    </source>
</evidence>
<name>A0A6A7KAD7_9FIRM</name>
<reference evidence="2 3" key="1">
    <citation type="submission" date="2019-10" db="EMBL/GenBank/DDBJ databases">
        <title>Alkalibaculum tamaniensis sp.nov., a new alkaliphilic acetogen, isolated on methoxylated aromatics from a mud volcano.</title>
        <authorList>
            <person name="Khomyakova M.A."/>
            <person name="Merkel A.Y."/>
            <person name="Bonch-Osmolovskaya E.A."/>
            <person name="Slobodkin A.I."/>
        </authorList>
    </citation>
    <scope>NUCLEOTIDE SEQUENCE [LARGE SCALE GENOMIC DNA]</scope>
    <source>
        <strain evidence="2 3">M08DMB</strain>
    </source>
</reference>